<evidence type="ECO:0000313" key="1">
    <source>
        <dbReference type="EMBL" id="CAB4951539.1"/>
    </source>
</evidence>
<name>A0A6J7KA40_9ZZZZ</name>
<proteinExistence type="predicted"/>
<organism evidence="1">
    <name type="scientific">freshwater metagenome</name>
    <dbReference type="NCBI Taxonomy" id="449393"/>
    <lineage>
        <taxon>unclassified sequences</taxon>
        <taxon>metagenomes</taxon>
        <taxon>ecological metagenomes</taxon>
    </lineage>
</organism>
<gene>
    <name evidence="1" type="ORF">UFOPK3773_01438</name>
</gene>
<accession>A0A6J7KA40</accession>
<protein>
    <submittedName>
        <fullName evidence="1">Unannotated protein</fullName>
    </submittedName>
</protein>
<dbReference type="EMBL" id="CAFBNF010000173">
    <property type="protein sequence ID" value="CAB4951539.1"/>
    <property type="molecule type" value="Genomic_DNA"/>
</dbReference>
<dbReference type="AlphaFoldDB" id="A0A6J7KA40"/>
<sequence>MPVVIEFTLIAKPGHFSEVLSAYDDFVTSVEHDVTDMQVLLVAAEAAEGFIRGVAVYEHADVAEGLNSRPFFAAFVDKVEPLLAAPPERIELSLAHLYTLGGKPSVPSTGTEALIEFTLHAKTGHYADVLGLYADFASSFQVKVPDARLAMITGEPASGLIRGIVMYEHADVAKSVNSLPFFAEFIDSVVPLLSVAPTRVEHSLVHLFVRES</sequence>
<reference evidence="1" key="1">
    <citation type="submission" date="2020-05" db="EMBL/GenBank/DDBJ databases">
        <authorList>
            <person name="Chiriac C."/>
            <person name="Salcher M."/>
            <person name="Ghai R."/>
            <person name="Kavagutti S V."/>
        </authorList>
    </citation>
    <scope>NUCLEOTIDE SEQUENCE</scope>
</reference>
<dbReference type="SUPFAM" id="SSF54909">
    <property type="entry name" value="Dimeric alpha+beta barrel"/>
    <property type="match status" value="1"/>
</dbReference>
<dbReference type="InterPro" id="IPR011008">
    <property type="entry name" value="Dimeric_a/b-barrel"/>
</dbReference>